<dbReference type="Proteomes" id="UP001152523">
    <property type="component" value="Unassembled WGS sequence"/>
</dbReference>
<dbReference type="AlphaFoldDB" id="A0AAV0G1S9"/>
<keyword evidence="2" id="KW-1185">Reference proteome</keyword>
<protein>
    <submittedName>
        <fullName evidence="1">Uncharacterized protein</fullName>
    </submittedName>
</protein>
<proteinExistence type="predicted"/>
<name>A0AAV0G1S9_9ASTE</name>
<sequence length="44" mass="4982">MLDTWGDNNEGVDQEALNDLSGSSFLDFLVFFEIKRVVCLTDNL</sequence>
<accession>A0AAV0G1S9</accession>
<comment type="caution">
    <text evidence="1">The sequence shown here is derived from an EMBL/GenBank/DDBJ whole genome shotgun (WGS) entry which is preliminary data.</text>
</comment>
<evidence type="ECO:0000313" key="2">
    <source>
        <dbReference type="Proteomes" id="UP001152523"/>
    </source>
</evidence>
<gene>
    <name evidence="1" type="ORF">CEPIT_LOCUS39486</name>
</gene>
<organism evidence="1 2">
    <name type="scientific">Cuscuta epithymum</name>
    <dbReference type="NCBI Taxonomy" id="186058"/>
    <lineage>
        <taxon>Eukaryota</taxon>
        <taxon>Viridiplantae</taxon>
        <taxon>Streptophyta</taxon>
        <taxon>Embryophyta</taxon>
        <taxon>Tracheophyta</taxon>
        <taxon>Spermatophyta</taxon>
        <taxon>Magnoliopsida</taxon>
        <taxon>eudicotyledons</taxon>
        <taxon>Gunneridae</taxon>
        <taxon>Pentapetalae</taxon>
        <taxon>asterids</taxon>
        <taxon>lamiids</taxon>
        <taxon>Solanales</taxon>
        <taxon>Convolvulaceae</taxon>
        <taxon>Cuscuteae</taxon>
        <taxon>Cuscuta</taxon>
        <taxon>Cuscuta subgen. Cuscuta</taxon>
    </lineage>
</organism>
<evidence type="ECO:0000313" key="1">
    <source>
        <dbReference type="EMBL" id="CAH9141901.1"/>
    </source>
</evidence>
<dbReference type="EMBL" id="CAMAPF010001034">
    <property type="protein sequence ID" value="CAH9141901.1"/>
    <property type="molecule type" value="Genomic_DNA"/>
</dbReference>
<reference evidence="1" key="1">
    <citation type="submission" date="2022-07" db="EMBL/GenBank/DDBJ databases">
        <authorList>
            <person name="Macas J."/>
            <person name="Novak P."/>
            <person name="Neumann P."/>
        </authorList>
    </citation>
    <scope>NUCLEOTIDE SEQUENCE</scope>
</reference>